<accession>A0A0F9F9F5</accession>
<gene>
    <name evidence="1" type="ORF">LCGC14_1980230</name>
</gene>
<proteinExistence type="predicted"/>
<evidence type="ECO:0000313" key="1">
    <source>
        <dbReference type="EMBL" id="KKL82893.1"/>
    </source>
</evidence>
<feature type="non-terminal residue" evidence="1">
    <location>
        <position position="131"/>
    </location>
</feature>
<dbReference type="EMBL" id="LAZR01022144">
    <property type="protein sequence ID" value="KKL82893.1"/>
    <property type="molecule type" value="Genomic_DNA"/>
</dbReference>
<organism evidence="1">
    <name type="scientific">marine sediment metagenome</name>
    <dbReference type="NCBI Taxonomy" id="412755"/>
    <lineage>
        <taxon>unclassified sequences</taxon>
        <taxon>metagenomes</taxon>
        <taxon>ecological metagenomes</taxon>
    </lineage>
</organism>
<name>A0A0F9F9F5_9ZZZZ</name>
<dbReference type="NCBIfam" id="NF033832">
    <property type="entry name" value="sce7726_fam"/>
    <property type="match status" value="1"/>
</dbReference>
<dbReference type="AlphaFoldDB" id="A0A0F9F9F5"/>
<sequence length="131" mass="14744">MVSTNDKIIRVALRNVLDRDLWGCCSESGLPTKIFEELGVQHGAARIDIAVINGVMHGYEIKSDSDTLERLPEQTKEFSAVFDKLTLVVGKRHLYDAINIVPDWWGIIVAKIDANGKVFFQTIREAEDNQD</sequence>
<dbReference type="InterPro" id="IPR047729">
    <property type="entry name" value="Sce7726-like"/>
</dbReference>
<comment type="caution">
    <text evidence="1">The sequence shown here is derived from an EMBL/GenBank/DDBJ whole genome shotgun (WGS) entry which is preliminary data.</text>
</comment>
<protein>
    <submittedName>
        <fullName evidence="1">Uncharacterized protein</fullName>
    </submittedName>
</protein>
<reference evidence="1" key="1">
    <citation type="journal article" date="2015" name="Nature">
        <title>Complex archaea that bridge the gap between prokaryotes and eukaryotes.</title>
        <authorList>
            <person name="Spang A."/>
            <person name="Saw J.H."/>
            <person name="Jorgensen S.L."/>
            <person name="Zaremba-Niedzwiedzka K."/>
            <person name="Martijn J."/>
            <person name="Lind A.E."/>
            <person name="van Eijk R."/>
            <person name="Schleper C."/>
            <person name="Guy L."/>
            <person name="Ettema T.J."/>
        </authorList>
    </citation>
    <scope>NUCLEOTIDE SEQUENCE</scope>
</reference>